<dbReference type="SUPFAM" id="SSF51735">
    <property type="entry name" value="NAD(P)-binding Rossmann-fold domains"/>
    <property type="match status" value="1"/>
</dbReference>
<comment type="similarity">
    <text evidence="1">Belongs to the NAD(P)-dependent epimerase/dehydratase family.</text>
</comment>
<dbReference type="RefSeq" id="WP_313991674.1">
    <property type="nucleotide sequence ID" value="NZ_JASJOT010000001.1"/>
</dbReference>
<accession>A0ABT7CDD7</accession>
<proteinExistence type="inferred from homology"/>
<name>A0ABT7CDD7_9BACT</name>
<organism evidence="3 4">
    <name type="scientific">Xanthocytophaga flava</name>
    <dbReference type="NCBI Taxonomy" id="3048013"/>
    <lineage>
        <taxon>Bacteria</taxon>
        <taxon>Pseudomonadati</taxon>
        <taxon>Bacteroidota</taxon>
        <taxon>Cytophagia</taxon>
        <taxon>Cytophagales</taxon>
        <taxon>Rhodocytophagaceae</taxon>
        <taxon>Xanthocytophaga</taxon>
    </lineage>
</organism>
<evidence type="ECO:0000313" key="4">
    <source>
        <dbReference type="Proteomes" id="UP001228581"/>
    </source>
</evidence>
<comment type="caution">
    <text evidence="3">The sequence shown here is derived from an EMBL/GenBank/DDBJ whole genome shotgun (WGS) entry which is preliminary data.</text>
</comment>
<sequence>MRILIIGACGFIGISAVRYFIQKGYDVSGCDVVYYPNHPIAPTDFTIIDSSHSDFSIALRKETFDFCLNASGAAHVGLSFANPLEDYRLNTYNVFNILEAIRLYNPTCKFVNLSSAAVYGDPQYLPINESHPLSPLSPYGWHKVQSENICREYVELFGAQACNLRIFSAYGPGLQKQLFWDLYQKARKSTSITLFGSGKESRDFIYIEDLLYAIECVLQNGQFKGEAINIANGKEITIEMAASIFYKEWNPSIEINFSGEHKPGDPVNWCADITRLISMDYKQQVSFESGIKHYIEWLKERK</sequence>
<dbReference type="EMBL" id="JASJOT010000001">
    <property type="protein sequence ID" value="MDJ1491714.1"/>
    <property type="molecule type" value="Genomic_DNA"/>
</dbReference>
<keyword evidence="4" id="KW-1185">Reference proteome</keyword>
<evidence type="ECO:0000256" key="1">
    <source>
        <dbReference type="ARBA" id="ARBA00007637"/>
    </source>
</evidence>
<dbReference type="Gene3D" id="3.40.50.720">
    <property type="entry name" value="NAD(P)-binding Rossmann-like Domain"/>
    <property type="match status" value="1"/>
</dbReference>
<feature type="domain" description="NAD-dependent epimerase/dehydratase" evidence="2">
    <location>
        <begin position="3"/>
        <end position="231"/>
    </location>
</feature>
<evidence type="ECO:0000259" key="2">
    <source>
        <dbReference type="Pfam" id="PF01370"/>
    </source>
</evidence>
<dbReference type="InterPro" id="IPR036291">
    <property type="entry name" value="NAD(P)-bd_dom_sf"/>
</dbReference>
<gene>
    <name evidence="3" type="ORF">QNI19_02150</name>
</gene>
<dbReference type="PANTHER" id="PTHR43000">
    <property type="entry name" value="DTDP-D-GLUCOSE 4,6-DEHYDRATASE-RELATED"/>
    <property type="match status" value="1"/>
</dbReference>
<dbReference type="Pfam" id="PF01370">
    <property type="entry name" value="Epimerase"/>
    <property type="match status" value="1"/>
</dbReference>
<protein>
    <submittedName>
        <fullName evidence="3">NAD-dependent epimerase/dehydratase family protein</fullName>
    </submittedName>
</protein>
<reference evidence="3 4" key="1">
    <citation type="submission" date="2023-05" db="EMBL/GenBank/DDBJ databases">
        <authorList>
            <person name="Zhang X."/>
        </authorList>
    </citation>
    <scope>NUCLEOTIDE SEQUENCE [LARGE SCALE GENOMIC DNA]</scope>
    <source>
        <strain evidence="3 4">DM2B3-1</strain>
    </source>
</reference>
<dbReference type="Proteomes" id="UP001228581">
    <property type="component" value="Unassembled WGS sequence"/>
</dbReference>
<dbReference type="InterPro" id="IPR001509">
    <property type="entry name" value="Epimerase_deHydtase"/>
</dbReference>
<evidence type="ECO:0000313" key="3">
    <source>
        <dbReference type="EMBL" id="MDJ1491714.1"/>
    </source>
</evidence>